<dbReference type="Proteomes" id="UP000051634">
    <property type="component" value="Unassembled WGS sequence"/>
</dbReference>
<comment type="subcellular location">
    <subcellularLocation>
        <location evidence="1">Cell membrane</location>
        <topology evidence="1">Multi-pass membrane protein</topology>
    </subcellularLocation>
</comment>
<evidence type="ECO:0000256" key="2">
    <source>
        <dbReference type="ARBA" id="ARBA00009033"/>
    </source>
</evidence>
<dbReference type="GO" id="GO:0005337">
    <property type="term" value="F:nucleoside transmembrane transporter activity"/>
    <property type="evidence" value="ECO:0007669"/>
    <property type="project" value="InterPro"/>
</dbReference>
<dbReference type="PATRIC" id="fig|54398.3.peg.482"/>
<dbReference type="GO" id="GO:0005886">
    <property type="term" value="C:plasma membrane"/>
    <property type="evidence" value="ECO:0007669"/>
    <property type="project" value="UniProtKB-SubCell"/>
</dbReference>
<feature type="domain" description="Nucleoside transporter/FeoB GTPase Gate" evidence="10">
    <location>
        <begin position="100"/>
        <end position="200"/>
    </location>
</feature>
<evidence type="ECO:0000256" key="1">
    <source>
        <dbReference type="ARBA" id="ARBA00004651"/>
    </source>
</evidence>
<feature type="transmembrane region" description="Helical" evidence="7">
    <location>
        <begin position="103"/>
        <end position="122"/>
    </location>
</feature>
<dbReference type="InterPro" id="IPR011642">
    <property type="entry name" value="Gate_dom"/>
</dbReference>
<feature type="domain" description="Concentrative nucleoside transporter C-terminal" evidence="9">
    <location>
        <begin position="208"/>
        <end position="411"/>
    </location>
</feature>
<name>A0A0T5YSJ6_9GAMM</name>
<feature type="transmembrane region" description="Helical" evidence="7">
    <location>
        <begin position="356"/>
        <end position="379"/>
    </location>
</feature>
<feature type="transmembrane region" description="Helical" evidence="7">
    <location>
        <begin position="262"/>
        <end position="280"/>
    </location>
</feature>
<reference evidence="11 12" key="1">
    <citation type="submission" date="2015-11" db="EMBL/GenBank/DDBJ databases">
        <title>The genome of Candidatus Endoriftia persephone in Ridgeia piscesae and population structure of the North Eastern Pacific vestimentiferan symbionts.</title>
        <authorList>
            <person name="Perez M."/>
            <person name="Juniper K.S."/>
        </authorList>
    </citation>
    <scope>NUCLEOTIDE SEQUENCE [LARGE SCALE GENOMIC DNA]</scope>
    <source>
        <strain evidence="11">Ind11</strain>
    </source>
</reference>
<proteinExistence type="inferred from homology"/>
<evidence type="ECO:0000256" key="3">
    <source>
        <dbReference type="ARBA" id="ARBA00022475"/>
    </source>
</evidence>
<evidence type="ECO:0000313" key="12">
    <source>
        <dbReference type="Proteomes" id="UP000051634"/>
    </source>
</evidence>
<evidence type="ECO:0000256" key="6">
    <source>
        <dbReference type="ARBA" id="ARBA00023136"/>
    </source>
</evidence>
<keyword evidence="4 7" id="KW-0812">Transmembrane</keyword>
<feature type="transmembrane region" description="Helical" evidence="7">
    <location>
        <begin position="209"/>
        <end position="228"/>
    </location>
</feature>
<accession>A0A0T5YSJ6</accession>
<sequence length="414" mass="43749">MESTQSLLGLILLTALAWLFSEDRRQADLRLIATGLGLQLLLALLLLKLPLFKTLFLSLNHAILALQTATEAGTSFVFGYLGGADLPFSESTPGSSFILAFKALPLILVMSALSALLFYWRLLPLLVRGFSWLLQQSLNIGGALGLGAAANIFVGMVEAPLLVHPYLNQMTRSELFSLMTLGMATIAGTVMVLYAALLGPVLPDAMGHILTASVISAPAAIMVARLMVPETGESTAGQLVLPQQAESSMDAVTKGTIDGLRLLAHIIALLVVLVALVSLLNQTLSLLPKIAGSPLTLERLLGWLMAPIVWSMGIPWPEAPAAGALMGTKTVLNEFLAYLQMSQLPEGALSERSRLIMTYALCGFANFGSLGIMLGGMGAMAPERRNEIVALGMRSLLSGTLATCLTGAVVGLIL</sequence>
<feature type="transmembrane region" description="Helical" evidence="7">
    <location>
        <begin position="63"/>
        <end position="83"/>
    </location>
</feature>
<dbReference type="InterPro" id="IPR002668">
    <property type="entry name" value="CNT_N_dom"/>
</dbReference>
<evidence type="ECO:0000256" key="4">
    <source>
        <dbReference type="ARBA" id="ARBA00022692"/>
    </source>
</evidence>
<dbReference type="Pfam" id="PF01773">
    <property type="entry name" value="Nucleos_tra2_N"/>
    <property type="match status" value="1"/>
</dbReference>
<comment type="caution">
    <text evidence="11">The sequence shown here is derived from an EMBL/GenBank/DDBJ whole genome shotgun (WGS) entry which is preliminary data.</text>
</comment>
<dbReference type="EMBL" id="LDXT01000096">
    <property type="protein sequence ID" value="KRT53572.1"/>
    <property type="molecule type" value="Genomic_DNA"/>
</dbReference>
<feature type="transmembrane region" description="Helical" evidence="7">
    <location>
        <begin position="391"/>
        <end position="413"/>
    </location>
</feature>
<evidence type="ECO:0000256" key="7">
    <source>
        <dbReference type="SAM" id="Phobius"/>
    </source>
</evidence>
<protein>
    <submittedName>
        <fullName evidence="11">Nucleoside permease NupC</fullName>
    </submittedName>
</protein>
<dbReference type="PANTHER" id="PTHR10590:SF4">
    <property type="entry name" value="SOLUTE CARRIER FAMILY 28 MEMBER 3"/>
    <property type="match status" value="1"/>
</dbReference>
<evidence type="ECO:0000259" key="9">
    <source>
        <dbReference type="Pfam" id="PF07662"/>
    </source>
</evidence>
<feature type="transmembrane region" description="Helical" evidence="7">
    <location>
        <begin position="31"/>
        <end position="51"/>
    </location>
</feature>
<feature type="transmembrane region" description="Helical" evidence="7">
    <location>
        <begin position="143"/>
        <end position="163"/>
    </location>
</feature>
<feature type="domain" description="Concentrative nucleoside transporter N-terminal" evidence="8">
    <location>
        <begin position="8"/>
        <end position="81"/>
    </location>
</feature>
<keyword evidence="3" id="KW-1003">Cell membrane</keyword>
<dbReference type="Pfam" id="PF07670">
    <property type="entry name" value="Gate"/>
    <property type="match status" value="1"/>
</dbReference>
<dbReference type="AlphaFoldDB" id="A0A0T5YSJ6"/>
<dbReference type="InterPro" id="IPR008276">
    <property type="entry name" value="C_nuclsd_transpt"/>
</dbReference>
<organism evidence="11 12">
    <name type="scientific">endosymbiont of Ridgeia piscesae</name>
    <dbReference type="NCBI Taxonomy" id="54398"/>
    <lineage>
        <taxon>Bacteria</taxon>
        <taxon>Pseudomonadati</taxon>
        <taxon>Pseudomonadota</taxon>
        <taxon>Gammaproteobacteria</taxon>
        <taxon>sulfur-oxidizing symbionts</taxon>
    </lineage>
</organism>
<dbReference type="OrthoDB" id="9766455at2"/>
<gene>
    <name evidence="11" type="ORF">Ga0074115_1066</name>
</gene>
<feature type="transmembrane region" description="Helical" evidence="7">
    <location>
        <begin position="175"/>
        <end position="197"/>
    </location>
</feature>
<keyword evidence="5 7" id="KW-1133">Transmembrane helix</keyword>
<dbReference type="RefSeq" id="WP_060528168.1">
    <property type="nucleotide sequence ID" value="NZ_KQ557117.1"/>
</dbReference>
<evidence type="ECO:0000256" key="5">
    <source>
        <dbReference type="ARBA" id="ARBA00022989"/>
    </source>
</evidence>
<dbReference type="Pfam" id="PF07662">
    <property type="entry name" value="Nucleos_tra2_C"/>
    <property type="match status" value="1"/>
</dbReference>
<keyword evidence="6 7" id="KW-0472">Membrane</keyword>
<keyword evidence="12" id="KW-1185">Reference proteome</keyword>
<evidence type="ECO:0000259" key="10">
    <source>
        <dbReference type="Pfam" id="PF07670"/>
    </source>
</evidence>
<dbReference type="InterPro" id="IPR011657">
    <property type="entry name" value="CNT_C_dom"/>
</dbReference>
<evidence type="ECO:0000313" key="11">
    <source>
        <dbReference type="EMBL" id="KRT53572.1"/>
    </source>
</evidence>
<dbReference type="GO" id="GO:0015293">
    <property type="term" value="F:symporter activity"/>
    <property type="evidence" value="ECO:0007669"/>
    <property type="project" value="TreeGrafter"/>
</dbReference>
<comment type="similarity">
    <text evidence="2">Belongs to the concentrative nucleoside transporter (CNT) (TC 2.A.41) family.</text>
</comment>
<evidence type="ECO:0000259" key="8">
    <source>
        <dbReference type="Pfam" id="PF01773"/>
    </source>
</evidence>
<dbReference type="PANTHER" id="PTHR10590">
    <property type="entry name" value="SODIUM/NUCLEOSIDE COTRANSPORTER"/>
    <property type="match status" value="1"/>
</dbReference>